<dbReference type="EMBL" id="BMNA01000018">
    <property type="protein sequence ID" value="GGM17588.1"/>
    <property type="molecule type" value="Genomic_DNA"/>
</dbReference>
<sequence length="215" mass="22024">MDQVNGLPAHILIVHFVVVGVPLAALLTVLSAVWPAARRRLGVVTPVVALLALASVPLATNAGEWLMRHVSVNDLVRRHTQLGDELLPWVIGLFVVAVAAWAVPWWTGRAARAGAPTTGSTDGSTDGSAETTGAAGSAPVAVRTRTTPAPARPSVLTSLAVRVVLGVLAVGFAAVSVVQVVRIGESGSTAAWKDGSVCKVEVVDNACPDGQVVQG</sequence>
<name>A0A917TEE1_9ACTN</name>
<evidence type="ECO:0000256" key="1">
    <source>
        <dbReference type="SAM" id="MobiDB-lite"/>
    </source>
</evidence>
<dbReference type="Proteomes" id="UP000655208">
    <property type="component" value="Unassembled WGS sequence"/>
</dbReference>
<keyword evidence="4" id="KW-1185">Reference proteome</keyword>
<reference evidence="3" key="2">
    <citation type="submission" date="2020-09" db="EMBL/GenBank/DDBJ databases">
        <authorList>
            <person name="Sun Q."/>
            <person name="Zhou Y."/>
        </authorList>
    </citation>
    <scope>NUCLEOTIDE SEQUENCE</scope>
    <source>
        <strain evidence="3">CGMCC 4.7308</strain>
    </source>
</reference>
<proteinExistence type="predicted"/>
<feature type="transmembrane region" description="Helical" evidence="2">
    <location>
        <begin position="159"/>
        <end position="181"/>
    </location>
</feature>
<protein>
    <submittedName>
        <fullName evidence="3">Uncharacterized protein</fullName>
    </submittedName>
</protein>
<evidence type="ECO:0000313" key="3">
    <source>
        <dbReference type="EMBL" id="GGM17588.1"/>
    </source>
</evidence>
<organism evidence="3 4">
    <name type="scientific">Nakamurella endophytica</name>
    <dbReference type="NCBI Taxonomy" id="1748367"/>
    <lineage>
        <taxon>Bacteria</taxon>
        <taxon>Bacillati</taxon>
        <taxon>Actinomycetota</taxon>
        <taxon>Actinomycetes</taxon>
        <taxon>Nakamurellales</taxon>
        <taxon>Nakamurellaceae</taxon>
        <taxon>Nakamurella</taxon>
    </lineage>
</organism>
<dbReference type="AlphaFoldDB" id="A0A917TEE1"/>
<feature type="transmembrane region" description="Helical" evidence="2">
    <location>
        <begin position="86"/>
        <end position="106"/>
    </location>
</feature>
<feature type="transmembrane region" description="Helical" evidence="2">
    <location>
        <begin position="41"/>
        <end position="66"/>
    </location>
</feature>
<dbReference type="RefSeq" id="WP_188944829.1">
    <property type="nucleotide sequence ID" value="NZ_BMNA01000018.1"/>
</dbReference>
<keyword evidence="2" id="KW-1133">Transmembrane helix</keyword>
<comment type="caution">
    <text evidence="3">The sequence shown here is derived from an EMBL/GenBank/DDBJ whole genome shotgun (WGS) entry which is preliminary data.</text>
</comment>
<evidence type="ECO:0000313" key="4">
    <source>
        <dbReference type="Proteomes" id="UP000655208"/>
    </source>
</evidence>
<keyword evidence="2" id="KW-0812">Transmembrane</keyword>
<evidence type="ECO:0000256" key="2">
    <source>
        <dbReference type="SAM" id="Phobius"/>
    </source>
</evidence>
<reference evidence="3" key="1">
    <citation type="journal article" date="2014" name="Int. J. Syst. Evol. Microbiol.">
        <title>Complete genome sequence of Corynebacterium casei LMG S-19264T (=DSM 44701T), isolated from a smear-ripened cheese.</title>
        <authorList>
            <consortium name="US DOE Joint Genome Institute (JGI-PGF)"/>
            <person name="Walter F."/>
            <person name="Albersmeier A."/>
            <person name="Kalinowski J."/>
            <person name="Ruckert C."/>
        </authorList>
    </citation>
    <scope>NUCLEOTIDE SEQUENCE</scope>
    <source>
        <strain evidence="3">CGMCC 4.7308</strain>
    </source>
</reference>
<gene>
    <name evidence="3" type="ORF">GCM10011594_42110</name>
</gene>
<feature type="region of interest" description="Disordered" evidence="1">
    <location>
        <begin position="113"/>
        <end position="142"/>
    </location>
</feature>
<feature type="transmembrane region" description="Helical" evidence="2">
    <location>
        <begin position="12"/>
        <end position="34"/>
    </location>
</feature>
<keyword evidence="2" id="KW-0472">Membrane</keyword>
<accession>A0A917TEE1</accession>
<feature type="compositionally biased region" description="Low complexity" evidence="1">
    <location>
        <begin position="113"/>
        <end position="139"/>
    </location>
</feature>